<reference evidence="1" key="1">
    <citation type="submission" date="2020-11" db="EMBL/GenBank/DDBJ databases">
        <authorList>
            <consortium name="DOE Joint Genome Institute"/>
            <person name="Ahrendt S."/>
            <person name="Riley R."/>
            <person name="Andreopoulos W."/>
            <person name="Labutti K."/>
            <person name="Pangilinan J."/>
            <person name="Ruiz-Duenas F.J."/>
            <person name="Barrasa J.M."/>
            <person name="Sanchez-Garcia M."/>
            <person name="Camarero S."/>
            <person name="Miyauchi S."/>
            <person name="Serrano A."/>
            <person name="Linde D."/>
            <person name="Babiker R."/>
            <person name="Drula E."/>
            <person name="Ayuso-Fernandez I."/>
            <person name="Pacheco R."/>
            <person name="Padilla G."/>
            <person name="Ferreira P."/>
            <person name="Barriuso J."/>
            <person name="Kellner H."/>
            <person name="Castanera R."/>
            <person name="Alfaro M."/>
            <person name="Ramirez L."/>
            <person name="Pisabarro A.G."/>
            <person name="Kuo A."/>
            <person name="Tritt A."/>
            <person name="Lipzen A."/>
            <person name="He G."/>
            <person name="Yan M."/>
            <person name="Ng V."/>
            <person name="Cullen D."/>
            <person name="Martin F."/>
            <person name="Rosso M.-N."/>
            <person name="Henrissat B."/>
            <person name="Hibbett D."/>
            <person name="Martinez A.T."/>
            <person name="Grigoriev I.V."/>
        </authorList>
    </citation>
    <scope>NUCLEOTIDE SEQUENCE</scope>
    <source>
        <strain evidence="1">AH 40177</strain>
    </source>
</reference>
<name>A0A9P5PTB3_9AGAR</name>
<gene>
    <name evidence="1" type="ORF">BDP27DRAFT_1418526</name>
</gene>
<evidence type="ECO:0000313" key="2">
    <source>
        <dbReference type="Proteomes" id="UP000772434"/>
    </source>
</evidence>
<keyword evidence="2" id="KW-1185">Reference proteome</keyword>
<evidence type="ECO:0000313" key="1">
    <source>
        <dbReference type="EMBL" id="KAF9071946.1"/>
    </source>
</evidence>
<organism evidence="1 2">
    <name type="scientific">Rhodocollybia butyracea</name>
    <dbReference type="NCBI Taxonomy" id="206335"/>
    <lineage>
        <taxon>Eukaryota</taxon>
        <taxon>Fungi</taxon>
        <taxon>Dikarya</taxon>
        <taxon>Basidiomycota</taxon>
        <taxon>Agaricomycotina</taxon>
        <taxon>Agaricomycetes</taxon>
        <taxon>Agaricomycetidae</taxon>
        <taxon>Agaricales</taxon>
        <taxon>Marasmiineae</taxon>
        <taxon>Omphalotaceae</taxon>
        <taxon>Rhodocollybia</taxon>
    </lineage>
</organism>
<dbReference type="Proteomes" id="UP000772434">
    <property type="component" value="Unassembled WGS sequence"/>
</dbReference>
<dbReference type="EMBL" id="JADNRY010000028">
    <property type="protein sequence ID" value="KAF9071946.1"/>
    <property type="molecule type" value="Genomic_DNA"/>
</dbReference>
<sequence>MQSVARYSKIQTISRIRFIFLSLIFIASVAYAAPMARKRKHGEVSDSGPHVKVGFLADTGERLEYGLVHRENIPRVHLETPLAQDRVHEVLELVFPSLEIPEGTKVEWSDANYYYPERMAGNDLFAMVFFNIRPSNVAQGKLKENFKGKVNYRAWIAYGPGEYGAATYASVKHNQTVNGKEVVTEFVRLSGKTDTEKAQWSTFDKMFMSKMPVWKNKDLVPLEPEKWIAPPLAPLRLSFVTAKGEPMTKKDPELAKDTEVMKSMTQQLLQSKYHTLHVPNPLAKEHLLWATDTVPFTTPEEKKARMVFLLLERADFGKAYAWIAYADNGTSCEIAGVMNNVEEWEKHDREFWEKTDFFSKSSNNKPFKKLRPGLSDKEVVQVLSMIRAKPVVFDNNRNKGRA</sequence>
<proteinExistence type="predicted"/>
<protein>
    <submittedName>
        <fullName evidence="1">Uncharacterized protein</fullName>
    </submittedName>
</protein>
<dbReference type="AlphaFoldDB" id="A0A9P5PTB3"/>
<comment type="caution">
    <text evidence="1">The sequence shown here is derived from an EMBL/GenBank/DDBJ whole genome shotgun (WGS) entry which is preliminary data.</text>
</comment>
<accession>A0A9P5PTB3</accession>